<dbReference type="EMBL" id="CP046883">
    <property type="protein sequence ID" value="QNH95944.1"/>
    <property type="molecule type" value="Genomic_DNA"/>
</dbReference>
<protein>
    <submittedName>
        <fullName evidence="2">Uncharacterized protein</fullName>
    </submittedName>
</protein>
<accession>A0A7G7YN74</accession>
<dbReference type="Proteomes" id="UP000515275">
    <property type="component" value="Chromosome"/>
</dbReference>
<evidence type="ECO:0000313" key="2">
    <source>
        <dbReference type="EMBL" id="QNH95944.1"/>
    </source>
</evidence>
<dbReference type="RefSeq" id="WP_185770825.1">
    <property type="nucleotide sequence ID" value="NZ_CP046883.1"/>
</dbReference>
<dbReference type="AlphaFoldDB" id="A0A7G7YN74"/>
<organism evidence="2 3">
    <name type="scientific">Corynebacterium anserum</name>
    <dbReference type="NCBI Taxonomy" id="2684406"/>
    <lineage>
        <taxon>Bacteria</taxon>
        <taxon>Bacillati</taxon>
        <taxon>Actinomycetota</taxon>
        <taxon>Actinomycetes</taxon>
        <taxon>Mycobacteriales</taxon>
        <taxon>Corynebacteriaceae</taxon>
        <taxon>Corynebacterium</taxon>
    </lineage>
</organism>
<sequence length="66" mass="7550">MNNVNPAIIADAHRRRREEENKTPEQCHEELATAVDELLSRDVHVSEEVELLEQAHRLVNEALGHS</sequence>
<reference evidence="2 3" key="1">
    <citation type="submission" date="2019-12" db="EMBL/GenBank/DDBJ databases">
        <title>Corynebacterium sp. nov., isolated from feces of the Anser Albifrons in China.</title>
        <authorList>
            <person name="Liu Q."/>
        </authorList>
    </citation>
    <scope>NUCLEOTIDE SEQUENCE [LARGE SCALE GENOMIC DNA]</scope>
    <source>
        <strain evidence="2 3">23H37-10</strain>
    </source>
</reference>
<name>A0A7G7YN74_9CORY</name>
<feature type="region of interest" description="Disordered" evidence="1">
    <location>
        <begin position="1"/>
        <end position="26"/>
    </location>
</feature>
<proteinExistence type="predicted"/>
<gene>
    <name evidence="2" type="ORF">GP473_03965</name>
</gene>
<dbReference type="KEGG" id="cans:GP473_03965"/>
<keyword evidence="3" id="KW-1185">Reference proteome</keyword>
<evidence type="ECO:0000313" key="3">
    <source>
        <dbReference type="Proteomes" id="UP000515275"/>
    </source>
</evidence>
<feature type="compositionally biased region" description="Basic and acidic residues" evidence="1">
    <location>
        <begin position="17"/>
        <end position="26"/>
    </location>
</feature>
<evidence type="ECO:0000256" key="1">
    <source>
        <dbReference type="SAM" id="MobiDB-lite"/>
    </source>
</evidence>